<dbReference type="EMBL" id="GIBP01012039">
    <property type="protein sequence ID" value="NDV41008.1"/>
    <property type="molecule type" value="Transcribed_RNA"/>
</dbReference>
<evidence type="ECO:0000313" key="2">
    <source>
        <dbReference type="EMBL" id="NDV41008.1"/>
    </source>
</evidence>
<organism evidence="2">
    <name type="scientific">Arcella intermedia</name>
    <dbReference type="NCBI Taxonomy" id="1963864"/>
    <lineage>
        <taxon>Eukaryota</taxon>
        <taxon>Amoebozoa</taxon>
        <taxon>Tubulinea</taxon>
        <taxon>Elardia</taxon>
        <taxon>Arcellinida</taxon>
        <taxon>Sphaerothecina</taxon>
        <taxon>Arcellidae</taxon>
        <taxon>Arcella</taxon>
    </lineage>
</organism>
<feature type="transmembrane region" description="Helical" evidence="1">
    <location>
        <begin position="36"/>
        <end position="57"/>
    </location>
</feature>
<keyword evidence="1" id="KW-0472">Membrane</keyword>
<keyword evidence="1" id="KW-1133">Transmembrane helix</keyword>
<accession>A0A6B2LW76</accession>
<keyword evidence="1" id="KW-0812">Transmembrane</keyword>
<name>A0A6B2LW76_9EUKA</name>
<sequence length="58" mass="7345">MLQIHHCHVQYLFSLLFQYLVFEFQKHLFYSFQNYFVNYPMVLIHFLLHFLQIIQLLH</sequence>
<evidence type="ECO:0000256" key="1">
    <source>
        <dbReference type="SAM" id="Phobius"/>
    </source>
</evidence>
<dbReference type="AlphaFoldDB" id="A0A6B2LW76"/>
<protein>
    <submittedName>
        <fullName evidence="2">Uncharacterized protein</fullName>
    </submittedName>
</protein>
<reference evidence="2" key="1">
    <citation type="journal article" date="2020" name="J. Eukaryot. Microbiol.">
        <title>De novo Sequencing, Assembly and Annotation of the Transcriptome for the Free-Living Testate Amoeba Arcella intermedia.</title>
        <authorList>
            <person name="Ribeiro G.M."/>
            <person name="Porfirio-Sousa A.L."/>
            <person name="Maurer-Alcala X.X."/>
            <person name="Katz L.A."/>
            <person name="Lahr D.J.G."/>
        </authorList>
    </citation>
    <scope>NUCLEOTIDE SEQUENCE</scope>
</reference>
<proteinExistence type="predicted"/>